<dbReference type="PROSITE" id="PS50977">
    <property type="entry name" value="HTH_TETR_2"/>
    <property type="match status" value="1"/>
</dbReference>
<dbReference type="PRINTS" id="PR00455">
    <property type="entry name" value="HTHTETR"/>
</dbReference>
<sequence length="219" mass="24565">MGAKAIRDTRRGEIIAAAQDLFSRKGYHGTSMPEIAQAAGISTGLIYYIFPSKEDILVALCEEGAALHNNLFKRASAIVNPLERFDFIVRKLYTGLDKGSKHLIIMYRDTSTLKREKRQRILPIITQLDQLFLELIQEGQEKGVFSQDIPHPHVLAANVVSLGHQWALQKTWRFAPTVDLETYITAQLNYFHTLLLNTSYSASGDHPNEAPSMDQLPGS</sequence>
<dbReference type="InterPro" id="IPR009057">
    <property type="entry name" value="Homeodomain-like_sf"/>
</dbReference>
<dbReference type="InterPro" id="IPR001647">
    <property type="entry name" value="HTH_TetR"/>
</dbReference>
<evidence type="ECO:0000313" key="4">
    <source>
        <dbReference type="EMBL" id="GHO49144.1"/>
    </source>
</evidence>
<comment type="caution">
    <text evidence="4">The sequence shown here is derived from an EMBL/GenBank/DDBJ whole genome shotgun (WGS) entry which is preliminary data.</text>
</comment>
<dbReference type="PANTHER" id="PTHR43479:SF11">
    <property type="entry name" value="ACREF_ENVCD OPERON REPRESSOR-RELATED"/>
    <property type="match status" value="1"/>
</dbReference>
<dbReference type="InterPro" id="IPR050624">
    <property type="entry name" value="HTH-type_Tx_Regulator"/>
</dbReference>
<protein>
    <recommendedName>
        <fullName evidence="3">HTH tetR-type domain-containing protein</fullName>
    </recommendedName>
</protein>
<proteinExistence type="predicted"/>
<dbReference type="Pfam" id="PF00440">
    <property type="entry name" value="TetR_N"/>
    <property type="match status" value="1"/>
</dbReference>
<dbReference type="AlphaFoldDB" id="A0A8J3IBQ2"/>
<dbReference type="RefSeq" id="WP_220198254.1">
    <property type="nucleotide sequence ID" value="NZ_BNJF01000004.1"/>
</dbReference>
<dbReference type="Gene3D" id="1.10.10.60">
    <property type="entry name" value="Homeodomain-like"/>
    <property type="match status" value="1"/>
</dbReference>
<dbReference type="Gene3D" id="1.10.357.10">
    <property type="entry name" value="Tetracycline Repressor, domain 2"/>
    <property type="match status" value="1"/>
</dbReference>
<dbReference type="Pfam" id="PF17932">
    <property type="entry name" value="TetR_C_24"/>
    <property type="match status" value="1"/>
</dbReference>
<gene>
    <name evidence="4" type="ORF">KSX_73070</name>
</gene>
<dbReference type="Proteomes" id="UP000612362">
    <property type="component" value="Unassembled WGS sequence"/>
</dbReference>
<name>A0A8J3IBQ2_9CHLR</name>
<dbReference type="EMBL" id="BNJF01000004">
    <property type="protein sequence ID" value="GHO49144.1"/>
    <property type="molecule type" value="Genomic_DNA"/>
</dbReference>
<dbReference type="InterPro" id="IPR041490">
    <property type="entry name" value="KstR2_TetR_C"/>
</dbReference>
<dbReference type="InterPro" id="IPR036271">
    <property type="entry name" value="Tet_transcr_reg_TetR-rel_C_sf"/>
</dbReference>
<organism evidence="4 5">
    <name type="scientific">Ktedonospora formicarum</name>
    <dbReference type="NCBI Taxonomy" id="2778364"/>
    <lineage>
        <taxon>Bacteria</taxon>
        <taxon>Bacillati</taxon>
        <taxon>Chloroflexota</taxon>
        <taxon>Ktedonobacteria</taxon>
        <taxon>Ktedonobacterales</taxon>
        <taxon>Ktedonobacteraceae</taxon>
        <taxon>Ktedonospora</taxon>
    </lineage>
</organism>
<evidence type="ECO:0000313" key="5">
    <source>
        <dbReference type="Proteomes" id="UP000612362"/>
    </source>
</evidence>
<keyword evidence="1 2" id="KW-0238">DNA-binding</keyword>
<evidence type="ECO:0000256" key="1">
    <source>
        <dbReference type="ARBA" id="ARBA00023125"/>
    </source>
</evidence>
<dbReference type="SUPFAM" id="SSF48498">
    <property type="entry name" value="Tetracyclin repressor-like, C-terminal domain"/>
    <property type="match status" value="1"/>
</dbReference>
<dbReference type="SUPFAM" id="SSF46689">
    <property type="entry name" value="Homeodomain-like"/>
    <property type="match status" value="1"/>
</dbReference>
<keyword evidence="5" id="KW-1185">Reference proteome</keyword>
<feature type="DNA-binding region" description="H-T-H motif" evidence="2">
    <location>
        <begin position="31"/>
        <end position="50"/>
    </location>
</feature>
<evidence type="ECO:0000259" key="3">
    <source>
        <dbReference type="PROSITE" id="PS50977"/>
    </source>
</evidence>
<feature type="domain" description="HTH tetR-type" evidence="3">
    <location>
        <begin position="8"/>
        <end position="68"/>
    </location>
</feature>
<dbReference type="PANTHER" id="PTHR43479">
    <property type="entry name" value="ACREF/ENVCD OPERON REPRESSOR-RELATED"/>
    <property type="match status" value="1"/>
</dbReference>
<evidence type="ECO:0000256" key="2">
    <source>
        <dbReference type="PROSITE-ProRule" id="PRU00335"/>
    </source>
</evidence>
<accession>A0A8J3IBQ2</accession>
<dbReference type="GO" id="GO:0003677">
    <property type="term" value="F:DNA binding"/>
    <property type="evidence" value="ECO:0007669"/>
    <property type="project" value="UniProtKB-UniRule"/>
</dbReference>
<reference evidence="4" key="1">
    <citation type="submission" date="2020-10" db="EMBL/GenBank/DDBJ databases">
        <title>Taxonomic study of unclassified bacteria belonging to the class Ktedonobacteria.</title>
        <authorList>
            <person name="Yabe S."/>
            <person name="Wang C.M."/>
            <person name="Zheng Y."/>
            <person name="Sakai Y."/>
            <person name="Cavaletti L."/>
            <person name="Monciardini P."/>
            <person name="Donadio S."/>
        </authorList>
    </citation>
    <scope>NUCLEOTIDE SEQUENCE</scope>
    <source>
        <strain evidence="4">SOSP1-1</strain>
    </source>
</reference>